<name>A0ABW2J7T0_9BURK</name>
<dbReference type="Proteomes" id="UP001596379">
    <property type="component" value="Unassembled WGS sequence"/>
</dbReference>
<accession>A0ABW2J7T0</accession>
<evidence type="ECO:0000313" key="2">
    <source>
        <dbReference type="Proteomes" id="UP001596379"/>
    </source>
</evidence>
<dbReference type="RefSeq" id="WP_012080876.1">
    <property type="nucleotide sequence ID" value="NZ_JBHTCC010000002.1"/>
</dbReference>
<sequence length="314" mass="35440">MAASKLTFSSQVFEGPLDSKNTPTCDILFVGKVVDDRGADALKTFFNIAKKVIKLGFQDQKLFVDDQETNVTKLATQLKGVTRVRFEATTLGMAEIVRALQAIKDAKIDEVEFFYVEPKDYKRSKPIIDGILSPREFELTDNNKFVSLQGFAQEFRDDQRAHHAFFLGYESSRLLQAFEQRGECNKDKYVRFFIIGVPAFSPGWETNVLANHAQIFKRMSLGGNSIKYCSASSIRESYHLLWDLYSVLGDESSVFWVSPLGTKPQTVAAALFLLETKGNTASTGLFYDHPIRTDKRSEKVARCHFVKIKGIQSI</sequence>
<evidence type="ECO:0000313" key="1">
    <source>
        <dbReference type="EMBL" id="MFC7299229.1"/>
    </source>
</evidence>
<organism evidence="1 2">
    <name type="scientific">Herminiimonas aquatilis</name>
    <dbReference type="NCBI Taxonomy" id="345342"/>
    <lineage>
        <taxon>Bacteria</taxon>
        <taxon>Pseudomonadati</taxon>
        <taxon>Pseudomonadota</taxon>
        <taxon>Betaproteobacteria</taxon>
        <taxon>Burkholderiales</taxon>
        <taxon>Oxalobacteraceae</taxon>
        <taxon>Herminiimonas</taxon>
    </lineage>
</organism>
<comment type="caution">
    <text evidence="1">The sequence shown here is derived from an EMBL/GenBank/DDBJ whole genome shotgun (WGS) entry which is preliminary data.</text>
</comment>
<dbReference type="EMBL" id="JBHTCC010000002">
    <property type="protein sequence ID" value="MFC7299229.1"/>
    <property type="molecule type" value="Genomic_DNA"/>
</dbReference>
<reference evidence="2" key="1">
    <citation type="journal article" date="2019" name="Int. J. Syst. Evol. Microbiol.">
        <title>The Global Catalogue of Microorganisms (GCM) 10K type strain sequencing project: providing services to taxonomists for standard genome sequencing and annotation.</title>
        <authorList>
            <consortium name="The Broad Institute Genomics Platform"/>
            <consortium name="The Broad Institute Genome Sequencing Center for Infectious Disease"/>
            <person name="Wu L."/>
            <person name="Ma J."/>
        </authorList>
    </citation>
    <scope>NUCLEOTIDE SEQUENCE [LARGE SCALE GENOMIC DNA]</scope>
    <source>
        <strain evidence="2">CCUG 36956</strain>
    </source>
</reference>
<protein>
    <submittedName>
        <fullName evidence="1">Uncharacterized protein</fullName>
    </submittedName>
</protein>
<keyword evidence="2" id="KW-1185">Reference proteome</keyword>
<proteinExistence type="predicted"/>
<gene>
    <name evidence="1" type="ORF">ACFQO0_12350</name>
</gene>